<dbReference type="SMR" id="A0A1J6IUU7"/>
<proteinExistence type="predicted"/>
<comment type="caution">
    <text evidence="1">The sequence shown here is derived from an EMBL/GenBank/DDBJ whole genome shotgun (WGS) entry which is preliminary data.</text>
</comment>
<dbReference type="Gramene" id="OIT08498">
    <property type="protein sequence ID" value="OIT08498"/>
    <property type="gene ID" value="A4A49_14467"/>
</dbReference>
<dbReference type="EMBL" id="MJEQ01037183">
    <property type="protein sequence ID" value="OIT08498.1"/>
    <property type="molecule type" value="Genomic_DNA"/>
</dbReference>
<reference evidence="1" key="1">
    <citation type="submission" date="2016-11" db="EMBL/GenBank/DDBJ databases">
        <title>The genome of Nicotiana attenuata.</title>
        <authorList>
            <person name="Xu S."/>
            <person name="Brockmoeller T."/>
            <person name="Gaquerel E."/>
            <person name="Navarro A."/>
            <person name="Kuhl H."/>
            <person name="Gase K."/>
            <person name="Ling Z."/>
            <person name="Zhou W."/>
            <person name="Kreitzer C."/>
            <person name="Stanke M."/>
            <person name="Tang H."/>
            <person name="Lyons E."/>
            <person name="Pandey P."/>
            <person name="Pandey S.P."/>
            <person name="Timmermann B."/>
            <person name="Baldwin I.T."/>
        </authorList>
    </citation>
    <scope>NUCLEOTIDE SEQUENCE [LARGE SCALE GENOMIC DNA]</scope>
    <source>
        <strain evidence="1">UT</strain>
    </source>
</reference>
<sequence>MQTTTVPDFRARFEAIANESVRLPEGCRAFAQTQPFLPNPTGPTSIAVSKPTASSSHLPKIPFKRLSTTELQSRREKGLCYNCDEKYTPNHKCKALPQLLLLENSSDFELPESFSPEDFIAEELQCLEVQDHSAISYHALAGGSSATTLRFDGHVRGSPVKVLVDGGSTHNFFQTRVAKFLNLPVEAIKPFAVMVGSGQRLRCEGVARQTPIVIHNGELLLDLYVLSMQGADIALGVTWLGSVGPILTDYSARTMEFFYQGQKFSWLGEPPVEAQPVQLQTLRRLSEVEAVSSYFCLMMITTDDSGLPSLPPDLQSLLEEFEDVFTKP</sequence>
<accession>A0A1J6IUU7</accession>
<dbReference type="AlphaFoldDB" id="A0A1J6IUU7"/>
<dbReference type="Gene3D" id="2.40.70.10">
    <property type="entry name" value="Acid Proteases"/>
    <property type="match status" value="1"/>
</dbReference>
<protein>
    <submittedName>
        <fullName evidence="1">Uncharacterized protein</fullName>
    </submittedName>
</protein>
<keyword evidence="2" id="KW-1185">Reference proteome</keyword>
<name>A0A1J6IUU7_NICAT</name>
<dbReference type="OMA" id="CLMMITT"/>
<evidence type="ECO:0000313" key="2">
    <source>
        <dbReference type="Proteomes" id="UP000187609"/>
    </source>
</evidence>
<gene>
    <name evidence="1" type="ORF">A4A49_14467</name>
</gene>
<dbReference type="Proteomes" id="UP000187609">
    <property type="component" value="Unassembled WGS sequence"/>
</dbReference>
<dbReference type="InterPro" id="IPR021109">
    <property type="entry name" value="Peptidase_aspartic_dom_sf"/>
</dbReference>
<evidence type="ECO:0000313" key="1">
    <source>
        <dbReference type="EMBL" id="OIT08498.1"/>
    </source>
</evidence>
<dbReference type="Pfam" id="PF08284">
    <property type="entry name" value="RVP_2"/>
    <property type="match status" value="1"/>
</dbReference>
<dbReference type="CDD" id="cd00303">
    <property type="entry name" value="retropepsin_like"/>
    <property type="match status" value="1"/>
</dbReference>
<organism evidence="1 2">
    <name type="scientific">Nicotiana attenuata</name>
    <name type="common">Coyote tobacco</name>
    <dbReference type="NCBI Taxonomy" id="49451"/>
    <lineage>
        <taxon>Eukaryota</taxon>
        <taxon>Viridiplantae</taxon>
        <taxon>Streptophyta</taxon>
        <taxon>Embryophyta</taxon>
        <taxon>Tracheophyta</taxon>
        <taxon>Spermatophyta</taxon>
        <taxon>Magnoliopsida</taxon>
        <taxon>eudicotyledons</taxon>
        <taxon>Gunneridae</taxon>
        <taxon>Pentapetalae</taxon>
        <taxon>asterids</taxon>
        <taxon>lamiids</taxon>
        <taxon>Solanales</taxon>
        <taxon>Solanaceae</taxon>
        <taxon>Nicotianoideae</taxon>
        <taxon>Nicotianeae</taxon>
        <taxon>Nicotiana</taxon>
    </lineage>
</organism>